<evidence type="ECO:0000313" key="2">
    <source>
        <dbReference type="Proteomes" id="UP000321026"/>
    </source>
</evidence>
<name>A0A5C7JAZ3_9BACT</name>
<dbReference type="AlphaFoldDB" id="A0A5C7JAZ3"/>
<dbReference type="EMBL" id="SSDS01000007">
    <property type="protein sequence ID" value="TXG78745.1"/>
    <property type="molecule type" value="Genomic_DNA"/>
</dbReference>
<evidence type="ECO:0000313" key="1">
    <source>
        <dbReference type="EMBL" id="TXG78745.1"/>
    </source>
</evidence>
<dbReference type="Proteomes" id="UP000321026">
    <property type="component" value="Unassembled WGS sequence"/>
</dbReference>
<sequence length="194" mass="22846">MTKTFKKPDLNAPRFRSKRMNMLTKDLHARFLSKFPEYEGLSLQQFKEIITTFNGKLYQGVIDNRDGVELPEGLGFIFMGSCPPAKKQNIDIVKSLQYGVVANHKNWDSDNKLMKLFYTNRPSKYPFQNKQIWAFKAVKQFRKAASEAFREDWPRYIVVDNTKKISTMFAKIRKTDFINKHSSVIPENWDEFKM</sequence>
<comment type="caution">
    <text evidence="1">The sequence shown here is derived from an EMBL/GenBank/DDBJ whole genome shotgun (WGS) entry which is preliminary data.</text>
</comment>
<gene>
    <name evidence="1" type="ORF">E6Q11_00405</name>
</gene>
<accession>A0A5C7JAZ3</accession>
<proteinExistence type="predicted"/>
<reference evidence="1 2" key="1">
    <citation type="submission" date="2018-09" db="EMBL/GenBank/DDBJ databases">
        <title>Metagenome Assembled Genomes from an Advanced Water Purification Facility.</title>
        <authorList>
            <person name="Stamps B.W."/>
            <person name="Spear J.R."/>
        </authorList>
    </citation>
    <scope>NUCLEOTIDE SEQUENCE [LARGE SCALE GENOMIC DNA]</scope>
    <source>
        <strain evidence="1">Bin_63_2</strain>
    </source>
</reference>
<protein>
    <submittedName>
        <fullName evidence="1">Uncharacterized protein</fullName>
    </submittedName>
</protein>
<organism evidence="1 2">
    <name type="scientific">Candidatus Dojkabacteria bacterium</name>
    <dbReference type="NCBI Taxonomy" id="2099670"/>
    <lineage>
        <taxon>Bacteria</taxon>
        <taxon>Candidatus Dojkabacteria</taxon>
    </lineage>
</organism>